<reference evidence="5 6" key="1">
    <citation type="submission" date="2016-07" db="EMBL/GenBank/DDBJ databases">
        <title>Draft genome sequence of Prauserella muralis DSM 45305, isolated from a mould-covered wall in an indoor environment.</title>
        <authorList>
            <person name="Ruckert C."/>
            <person name="Albersmeier A."/>
            <person name="Jiang C.-L."/>
            <person name="Jiang Y."/>
            <person name="Kalinowski J."/>
            <person name="Schneider O."/>
            <person name="Winkler A."/>
            <person name="Zotchev S.B."/>
        </authorList>
    </citation>
    <scope>NUCLEOTIDE SEQUENCE [LARGE SCALE GENOMIC DNA]</scope>
    <source>
        <strain evidence="5 6">DSM 45305</strain>
    </source>
</reference>
<accession>A0A2V4AW29</accession>
<gene>
    <name evidence="5" type="ORF">BAY60_18960</name>
</gene>
<proteinExistence type="inferred from homology"/>
<dbReference type="GO" id="GO:0008170">
    <property type="term" value="F:N-methyltransferase activity"/>
    <property type="evidence" value="ECO:0007669"/>
    <property type="project" value="InterPro"/>
</dbReference>
<dbReference type="EMBL" id="MASW01000003">
    <property type="protein sequence ID" value="PXY25453.1"/>
    <property type="molecule type" value="Genomic_DNA"/>
</dbReference>
<keyword evidence="1" id="KW-0489">Methyltransferase</keyword>
<keyword evidence="6" id="KW-1185">Reference proteome</keyword>
<keyword evidence="2" id="KW-0808">Transferase</keyword>
<dbReference type="AlphaFoldDB" id="A0A2V4AW29"/>
<dbReference type="Pfam" id="PF01555">
    <property type="entry name" value="N6_N4_Mtase"/>
    <property type="match status" value="1"/>
</dbReference>
<dbReference type="GO" id="GO:0032259">
    <property type="term" value="P:methylation"/>
    <property type="evidence" value="ECO:0007669"/>
    <property type="project" value="UniProtKB-KW"/>
</dbReference>
<evidence type="ECO:0000313" key="6">
    <source>
        <dbReference type="Proteomes" id="UP000249915"/>
    </source>
</evidence>
<feature type="domain" description="DNA methylase N-4/N-6" evidence="4">
    <location>
        <begin position="37"/>
        <end position="87"/>
    </location>
</feature>
<evidence type="ECO:0000256" key="3">
    <source>
        <dbReference type="RuleBase" id="RU362026"/>
    </source>
</evidence>
<comment type="caution">
    <text evidence="5">The sequence shown here is derived from an EMBL/GenBank/DDBJ whole genome shotgun (WGS) entry which is preliminary data.</text>
</comment>
<evidence type="ECO:0000256" key="1">
    <source>
        <dbReference type="ARBA" id="ARBA00022603"/>
    </source>
</evidence>
<dbReference type="RefSeq" id="WP_112282578.1">
    <property type="nucleotide sequence ID" value="NZ_MASW01000003.1"/>
</dbReference>
<protein>
    <recommendedName>
        <fullName evidence="3">Methyltransferase</fullName>
        <ecNumber evidence="3">2.1.1.-</ecNumber>
    </recommendedName>
</protein>
<dbReference type="InterPro" id="IPR001091">
    <property type="entry name" value="RM_Methyltransferase"/>
</dbReference>
<name>A0A2V4AW29_9PSEU</name>
<comment type="similarity">
    <text evidence="3">Belongs to the N(4)/N(6)-methyltransferase family.</text>
</comment>
<dbReference type="GO" id="GO:0003677">
    <property type="term" value="F:DNA binding"/>
    <property type="evidence" value="ECO:0007669"/>
    <property type="project" value="InterPro"/>
</dbReference>
<dbReference type="Proteomes" id="UP000249915">
    <property type="component" value="Unassembled WGS sequence"/>
</dbReference>
<dbReference type="InterPro" id="IPR002941">
    <property type="entry name" value="DNA_methylase_N4/N6"/>
</dbReference>
<evidence type="ECO:0000259" key="4">
    <source>
        <dbReference type="Pfam" id="PF01555"/>
    </source>
</evidence>
<sequence length="304" mass="32049">MTNRNPGSFGPAVSVWACGDVDVPTQLSRRGYCAETHADAAALPPAIAEHIVATYTRRGDIVLDPDCGAGTTIAEALRGDRHAIGLTADPTWWSVARANIAAVKAAGAAVDGMVLVMQRGPATVPSAHAAGLADRIDLVVSALRPDTQQDDQSAASDGAAAIERFTDLLAACRRLLRRGGHVVIATAPIRRDGELLDVCGPLQSAALACGLTPIERCVALTARLKHGRVVTHASLPSRRQRTPTHGPSGHQICLPAHHDVLVFRADHPVEAGVSHRIPAHASPWRWRRRSAPRDDVTPLAALAA</sequence>
<dbReference type="SUPFAM" id="SSF53335">
    <property type="entry name" value="S-adenosyl-L-methionine-dependent methyltransferases"/>
    <property type="match status" value="1"/>
</dbReference>
<evidence type="ECO:0000313" key="5">
    <source>
        <dbReference type="EMBL" id="PXY25453.1"/>
    </source>
</evidence>
<dbReference type="OrthoDB" id="9773060at2"/>
<dbReference type="EC" id="2.1.1.-" evidence="3"/>
<dbReference type="InterPro" id="IPR029063">
    <property type="entry name" value="SAM-dependent_MTases_sf"/>
</dbReference>
<organism evidence="5 6">
    <name type="scientific">Prauserella muralis</name>
    <dbReference type="NCBI Taxonomy" id="588067"/>
    <lineage>
        <taxon>Bacteria</taxon>
        <taxon>Bacillati</taxon>
        <taxon>Actinomycetota</taxon>
        <taxon>Actinomycetes</taxon>
        <taxon>Pseudonocardiales</taxon>
        <taxon>Pseudonocardiaceae</taxon>
        <taxon>Prauserella</taxon>
    </lineage>
</organism>
<dbReference type="PRINTS" id="PR00508">
    <property type="entry name" value="S21N4MTFRASE"/>
</dbReference>
<evidence type="ECO:0000256" key="2">
    <source>
        <dbReference type="ARBA" id="ARBA00022679"/>
    </source>
</evidence>
<dbReference type="Gene3D" id="3.40.50.150">
    <property type="entry name" value="Vaccinia Virus protein VP39"/>
    <property type="match status" value="2"/>
</dbReference>